<evidence type="ECO:0000313" key="1">
    <source>
        <dbReference type="EMBL" id="KJA13482.1"/>
    </source>
</evidence>
<reference evidence="2" key="1">
    <citation type="submission" date="2014-04" db="EMBL/GenBank/DDBJ databases">
        <title>Evolutionary Origins and Diversification of the Mycorrhizal Mutualists.</title>
        <authorList>
            <consortium name="DOE Joint Genome Institute"/>
            <consortium name="Mycorrhizal Genomics Consortium"/>
            <person name="Kohler A."/>
            <person name="Kuo A."/>
            <person name="Nagy L.G."/>
            <person name="Floudas D."/>
            <person name="Copeland A."/>
            <person name="Barry K.W."/>
            <person name="Cichocki N."/>
            <person name="Veneault-Fourrey C."/>
            <person name="LaButti K."/>
            <person name="Lindquist E.A."/>
            <person name="Lipzen A."/>
            <person name="Lundell T."/>
            <person name="Morin E."/>
            <person name="Murat C."/>
            <person name="Riley R."/>
            <person name="Ohm R."/>
            <person name="Sun H."/>
            <person name="Tunlid A."/>
            <person name="Henrissat B."/>
            <person name="Grigoriev I.V."/>
            <person name="Hibbett D.S."/>
            <person name="Martin F."/>
        </authorList>
    </citation>
    <scope>NUCLEOTIDE SEQUENCE [LARGE SCALE GENOMIC DNA]</scope>
    <source>
        <strain evidence="2">FD-334 SS-4</strain>
    </source>
</reference>
<dbReference type="Proteomes" id="UP000054270">
    <property type="component" value="Unassembled WGS sequence"/>
</dbReference>
<dbReference type="AlphaFoldDB" id="A0A0D2KG44"/>
<accession>A0A0D2KG44</accession>
<gene>
    <name evidence="1" type="ORF">HYPSUDRAFT_209495</name>
</gene>
<dbReference type="EMBL" id="KN817737">
    <property type="protein sequence ID" value="KJA13482.1"/>
    <property type="molecule type" value="Genomic_DNA"/>
</dbReference>
<name>A0A0D2KG44_HYPSF</name>
<sequence length="217" mass="24950">MSWAAQGRKSPPMGDNAQVAPRGIRWCKLYIDKNIRDTEGRTLPFRHTVSWHQDHASQRISVVDARRRPPTFPAIFPLIKSVPARLREARLTPAPSAQAYRKLHRPVRQQLARSRNIPGISYCVIYTHSYCHERIRALKSHDASVKRPSTSLKQRIFSPRLSMHNDPSALSDRARRVRRRPLIECSEPTAPRPHGRRSWCGTMFGSTVRSVRFLDCS</sequence>
<proteinExistence type="predicted"/>
<protein>
    <submittedName>
        <fullName evidence="1">Uncharacterized protein</fullName>
    </submittedName>
</protein>
<keyword evidence="2" id="KW-1185">Reference proteome</keyword>
<organism evidence="1 2">
    <name type="scientific">Hypholoma sublateritium (strain FD-334 SS-4)</name>
    <dbReference type="NCBI Taxonomy" id="945553"/>
    <lineage>
        <taxon>Eukaryota</taxon>
        <taxon>Fungi</taxon>
        <taxon>Dikarya</taxon>
        <taxon>Basidiomycota</taxon>
        <taxon>Agaricomycotina</taxon>
        <taxon>Agaricomycetes</taxon>
        <taxon>Agaricomycetidae</taxon>
        <taxon>Agaricales</taxon>
        <taxon>Agaricineae</taxon>
        <taxon>Strophariaceae</taxon>
        <taxon>Hypholoma</taxon>
    </lineage>
</organism>
<evidence type="ECO:0000313" key="2">
    <source>
        <dbReference type="Proteomes" id="UP000054270"/>
    </source>
</evidence>